<sequence length="318" mass="37541">MSFQYDQYLANHRANVKRGFDWLCENLSDVTNDISDAAWQIEFAHDKSKDEEDEYNAYDAYFYGNNRSYKVVQDYQKAWLTHIHRNPHHWQYWILIHDDMENGELETILEMPYDYIVEMICDWWAFSWANGNLYEIFNWYAEHSKFMKLAPRTRETVENILDKIKNRLDSLEIEHSGVKGMKWGVKNGPPYPIKDHGKVVEVRKHDTIVENAINSGEVIKTINKDKQNRHNKTQHIPGRSYLNGDTEYAQKLVDRYSGTGESKLDHNGKWNHRERIFADENIGIYVNEQGVETPSNVGMIIYSNTGTHIYPARRKENE</sequence>
<evidence type="ECO:0000313" key="3">
    <source>
        <dbReference type="Proteomes" id="UP000095384"/>
    </source>
</evidence>
<dbReference type="Pfam" id="PF15542">
    <property type="entry name" value="Ntox50"/>
    <property type="match status" value="1"/>
</dbReference>
<accession>A0A173Z941</accession>
<reference evidence="2 3" key="1">
    <citation type="submission" date="2015-09" db="EMBL/GenBank/DDBJ databases">
        <authorList>
            <consortium name="Pathogen Informatics"/>
        </authorList>
    </citation>
    <scope>NUCLEOTIDE SEQUENCE [LARGE SCALE GENOMIC DNA]</scope>
    <source>
        <strain evidence="2 3">2789STDY5608860</strain>
    </source>
</reference>
<evidence type="ECO:0000259" key="1">
    <source>
        <dbReference type="Pfam" id="PF15542"/>
    </source>
</evidence>
<dbReference type="InterPro" id="IPR029100">
    <property type="entry name" value="Ntox50"/>
</dbReference>
<organism evidence="2 3">
    <name type="scientific">Agathobacter rectalis</name>
    <dbReference type="NCBI Taxonomy" id="39491"/>
    <lineage>
        <taxon>Bacteria</taxon>
        <taxon>Bacillati</taxon>
        <taxon>Bacillota</taxon>
        <taxon>Clostridia</taxon>
        <taxon>Lachnospirales</taxon>
        <taxon>Lachnospiraceae</taxon>
        <taxon>Agathobacter</taxon>
    </lineage>
</organism>
<feature type="domain" description="Bacterial toxin 50" evidence="1">
    <location>
        <begin position="222"/>
        <end position="311"/>
    </location>
</feature>
<dbReference type="AlphaFoldDB" id="A0A173Z941"/>
<protein>
    <recommendedName>
        <fullName evidence="1">Bacterial toxin 50 domain-containing protein</fullName>
    </recommendedName>
</protein>
<dbReference type="Pfam" id="PF18907">
    <property type="entry name" value="DUF5662"/>
    <property type="match status" value="1"/>
</dbReference>
<dbReference type="InterPro" id="IPR043721">
    <property type="entry name" value="DUF5662"/>
</dbReference>
<evidence type="ECO:0000313" key="2">
    <source>
        <dbReference type="EMBL" id="CUN72006.1"/>
    </source>
</evidence>
<proteinExistence type="predicted"/>
<name>A0A173Z941_9FIRM</name>
<gene>
    <name evidence="2" type="ORF">ERS852417_00865</name>
</gene>
<dbReference type="EMBL" id="CYYW01000004">
    <property type="protein sequence ID" value="CUN72006.1"/>
    <property type="molecule type" value="Genomic_DNA"/>
</dbReference>
<dbReference type="RefSeq" id="WP_081021191.1">
    <property type="nucleotide sequence ID" value="NZ_CYYW01000004.1"/>
</dbReference>
<dbReference type="Proteomes" id="UP000095384">
    <property type="component" value="Unassembled WGS sequence"/>
</dbReference>